<dbReference type="RefSeq" id="WP_146294844.1">
    <property type="nucleotide sequence ID" value="NZ_CP042326.1"/>
</dbReference>
<dbReference type="OrthoDB" id="9788336at2"/>
<dbReference type="SUPFAM" id="SSF55658">
    <property type="entry name" value="L9 N-domain-like"/>
    <property type="match status" value="1"/>
</dbReference>
<dbReference type="EMBL" id="CP042326">
    <property type="protein sequence ID" value="QDZ39238.1"/>
    <property type="molecule type" value="Genomic_DNA"/>
</dbReference>
<dbReference type="GO" id="GO:0006412">
    <property type="term" value="P:translation"/>
    <property type="evidence" value="ECO:0007669"/>
    <property type="project" value="UniProtKB-UniRule"/>
</dbReference>
<dbReference type="InterPro" id="IPR000244">
    <property type="entry name" value="Ribosomal_bL9"/>
</dbReference>
<evidence type="ECO:0000256" key="4">
    <source>
        <dbReference type="ARBA" id="ARBA00022980"/>
    </source>
</evidence>
<dbReference type="Proteomes" id="UP000318453">
    <property type="component" value="Chromosome"/>
</dbReference>
<keyword evidence="2 7" id="KW-0699">rRNA-binding</keyword>
<dbReference type="Pfam" id="PF01281">
    <property type="entry name" value="Ribosomal_L9_N"/>
    <property type="match status" value="1"/>
</dbReference>
<evidence type="ECO:0000256" key="7">
    <source>
        <dbReference type="HAMAP-Rule" id="MF_00503"/>
    </source>
</evidence>
<dbReference type="Pfam" id="PF03948">
    <property type="entry name" value="Ribosomal_L9_C"/>
    <property type="match status" value="1"/>
</dbReference>
<dbReference type="InterPro" id="IPR036791">
    <property type="entry name" value="Ribosomal_bL9_C_sf"/>
</dbReference>
<dbReference type="PANTHER" id="PTHR21368">
    <property type="entry name" value="50S RIBOSOMAL PROTEIN L9"/>
    <property type="match status" value="1"/>
</dbReference>
<dbReference type="Gene3D" id="3.40.5.10">
    <property type="entry name" value="Ribosomal protein L9, N-terminal domain"/>
    <property type="match status" value="1"/>
</dbReference>
<evidence type="ECO:0000256" key="6">
    <source>
        <dbReference type="ARBA" id="ARBA00035292"/>
    </source>
</evidence>
<evidence type="ECO:0000256" key="5">
    <source>
        <dbReference type="ARBA" id="ARBA00023274"/>
    </source>
</evidence>
<evidence type="ECO:0000259" key="9">
    <source>
        <dbReference type="Pfam" id="PF01281"/>
    </source>
</evidence>
<keyword evidence="5 7" id="KW-0687">Ribonucleoprotein</keyword>
<comment type="similarity">
    <text evidence="1 7">Belongs to the bacterial ribosomal protein bL9 family.</text>
</comment>
<proteinExistence type="inferred from homology"/>
<dbReference type="InterPro" id="IPR020594">
    <property type="entry name" value="Ribosomal_bL9_bac/chp"/>
</dbReference>
<gene>
    <name evidence="7" type="primary">rplI</name>
    <name evidence="7" type="synonym">rpl9</name>
    <name evidence="11" type="ORF">FRE64_04405</name>
</gene>
<keyword evidence="12" id="KW-1185">Reference proteome</keyword>
<keyword evidence="3 7" id="KW-0694">RNA-binding</keyword>
<dbReference type="InterPro" id="IPR020070">
    <property type="entry name" value="Ribosomal_bL9_N"/>
</dbReference>
<dbReference type="HAMAP" id="MF_00503">
    <property type="entry name" value="Ribosomal_bL9"/>
    <property type="match status" value="1"/>
</dbReference>
<dbReference type="InterPro" id="IPR036935">
    <property type="entry name" value="Ribosomal_bL9_N_sf"/>
</dbReference>
<keyword evidence="8" id="KW-0175">Coiled coil</keyword>
<dbReference type="SUPFAM" id="SSF55653">
    <property type="entry name" value="Ribosomal protein L9 C-domain"/>
    <property type="match status" value="1"/>
</dbReference>
<dbReference type="GO" id="GO:0005840">
    <property type="term" value="C:ribosome"/>
    <property type="evidence" value="ECO:0007669"/>
    <property type="project" value="UniProtKB-KW"/>
</dbReference>
<evidence type="ECO:0000313" key="11">
    <source>
        <dbReference type="EMBL" id="QDZ39238.1"/>
    </source>
</evidence>
<comment type="function">
    <text evidence="7">Binds to the 23S rRNA.</text>
</comment>
<feature type="coiled-coil region" evidence="8">
    <location>
        <begin position="48"/>
        <end position="79"/>
    </location>
</feature>
<dbReference type="GO" id="GO:0019843">
    <property type="term" value="F:rRNA binding"/>
    <property type="evidence" value="ECO:0007669"/>
    <property type="project" value="UniProtKB-UniRule"/>
</dbReference>
<dbReference type="KEGG" id="enn:FRE64_04405"/>
<evidence type="ECO:0000256" key="1">
    <source>
        <dbReference type="ARBA" id="ARBA00010605"/>
    </source>
</evidence>
<dbReference type="Gene3D" id="3.10.430.100">
    <property type="entry name" value="Ribosomal protein L9, C-terminal domain"/>
    <property type="match status" value="1"/>
</dbReference>
<sequence>MAKRLQVVLHKDVKKLGQADSIVEVAPGYARNYLVPQKLASFATPGVLRQAEQRQEKERQRLLAILKEAQDRKTALETVGRFTIRKQVGEGEAIFGTVTPQDVVDVIKEVTGQDIDRRGVVLPDEISRIGFYKTEVKLHPEVTAQIEIQVVPL</sequence>
<feature type="domain" description="Large ribosomal subunit protein bL9 C-terminal" evidence="10">
    <location>
        <begin position="67"/>
        <end position="151"/>
    </location>
</feature>
<dbReference type="GO" id="GO:1990904">
    <property type="term" value="C:ribonucleoprotein complex"/>
    <property type="evidence" value="ECO:0007669"/>
    <property type="project" value="UniProtKB-KW"/>
</dbReference>
<protein>
    <recommendedName>
        <fullName evidence="6 7">Large ribosomal subunit protein bL9</fullName>
    </recommendedName>
</protein>
<dbReference type="InterPro" id="IPR020069">
    <property type="entry name" value="Ribosomal_bL9_C"/>
</dbReference>
<name>A0A5B8NJX5_9CHRO</name>
<dbReference type="AlphaFoldDB" id="A0A5B8NJX5"/>
<reference evidence="11" key="1">
    <citation type="submission" date="2019-08" db="EMBL/GenBank/DDBJ databases">
        <title>Carotenoids and Carotenoid Binding Proteins in the Halophilic Cyanobacterium Euhalothece sp. ZM00.</title>
        <authorList>
            <person name="Cho S.M."/>
            <person name="Song J.Y."/>
            <person name="Park Y.-I."/>
        </authorList>
    </citation>
    <scope>NUCLEOTIDE SEQUENCE [LARGE SCALE GENOMIC DNA]</scope>
    <source>
        <strain evidence="11">Z-M001</strain>
    </source>
</reference>
<dbReference type="InterPro" id="IPR009027">
    <property type="entry name" value="Ribosomal_bL9/RNase_H1_N"/>
</dbReference>
<feature type="domain" description="Ribosomal protein L9" evidence="9">
    <location>
        <begin position="6"/>
        <end position="50"/>
    </location>
</feature>
<evidence type="ECO:0000259" key="10">
    <source>
        <dbReference type="Pfam" id="PF03948"/>
    </source>
</evidence>
<evidence type="ECO:0000256" key="2">
    <source>
        <dbReference type="ARBA" id="ARBA00022730"/>
    </source>
</evidence>
<evidence type="ECO:0000313" key="12">
    <source>
        <dbReference type="Proteomes" id="UP000318453"/>
    </source>
</evidence>
<accession>A0A5B8NJX5</accession>
<keyword evidence="4 7" id="KW-0689">Ribosomal protein</keyword>
<evidence type="ECO:0000256" key="8">
    <source>
        <dbReference type="SAM" id="Coils"/>
    </source>
</evidence>
<organism evidence="11 12">
    <name type="scientific">Euhalothece natronophila Z-M001</name>
    <dbReference type="NCBI Taxonomy" id="522448"/>
    <lineage>
        <taxon>Bacteria</taxon>
        <taxon>Bacillati</taxon>
        <taxon>Cyanobacteriota</taxon>
        <taxon>Cyanophyceae</taxon>
        <taxon>Oscillatoriophycideae</taxon>
        <taxon>Chroococcales</taxon>
        <taxon>Halothecacae</taxon>
        <taxon>Halothece cluster</taxon>
        <taxon>Euhalothece</taxon>
    </lineage>
</organism>
<dbReference type="GO" id="GO:0003735">
    <property type="term" value="F:structural constituent of ribosome"/>
    <property type="evidence" value="ECO:0007669"/>
    <property type="project" value="InterPro"/>
</dbReference>
<evidence type="ECO:0000256" key="3">
    <source>
        <dbReference type="ARBA" id="ARBA00022884"/>
    </source>
</evidence>
<dbReference type="NCBIfam" id="TIGR00158">
    <property type="entry name" value="L9"/>
    <property type="match status" value="1"/>
</dbReference>